<dbReference type="Proteomes" id="UP000237608">
    <property type="component" value="Unassembled WGS sequence"/>
</dbReference>
<keyword evidence="7" id="KW-1185">Reference proteome</keyword>
<evidence type="ECO:0000313" key="6">
    <source>
        <dbReference type="EMBL" id="PQJ75699.1"/>
    </source>
</evidence>
<organism evidence="6 7">
    <name type="scientific">Polaribacter gangjinensis</name>
    <dbReference type="NCBI Taxonomy" id="574710"/>
    <lineage>
        <taxon>Bacteria</taxon>
        <taxon>Pseudomonadati</taxon>
        <taxon>Bacteroidota</taxon>
        <taxon>Flavobacteriia</taxon>
        <taxon>Flavobacteriales</taxon>
        <taxon>Flavobacteriaceae</taxon>
    </lineage>
</organism>
<sequence length="139" mass="15425">MIRKLTFIFGFCLFVNCSDTANLQNCIRTLPLNILRDLNNPELINVQTPGGFAEIVGGNKGILIFNKNGTEFVAFDKLCPANDCNQPMIFENRILKCSCDNSRYSVDFGGAPQTNGFECPAIEYRVVKNGTTLQISSFN</sequence>
<dbReference type="SUPFAM" id="SSF50022">
    <property type="entry name" value="ISP domain"/>
    <property type="match status" value="1"/>
</dbReference>
<evidence type="ECO:0000313" key="7">
    <source>
        <dbReference type="Proteomes" id="UP000237608"/>
    </source>
</evidence>
<dbReference type="OrthoDB" id="1201186at2"/>
<dbReference type="RefSeq" id="WP_105046850.1">
    <property type="nucleotide sequence ID" value="NZ_CP150662.1"/>
</dbReference>
<keyword evidence="3" id="KW-0408">Iron</keyword>
<keyword evidence="1" id="KW-0001">2Fe-2S</keyword>
<dbReference type="GO" id="GO:0051537">
    <property type="term" value="F:2 iron, 2 sulfur cluster binding"/>
    <property type="evidence" value="ECO:0007669"/>
    <property type="project" value="UniProtKB-KW"/>
</dbReference>
<dbReference type="EMBL" id="MSCL01000001">
    <property type="protein sequence ID" value="PQJ75699.1"/>
    <property type="molecule type" value="Genomic_DNA"/>
</dbReference>
<evidence type="ECO:0000259" key="5">
    <source>
        <dbReference type="PROSITE" id="PS51296"/>
    </source>
</evidence>
<evidence type="ECO:0000256" key="2">
    <source>
        <dbReference type="ARBA" id="ARBA00022723"/>
    </source>
</evidence>
<reference evidence="6 7" key="1">
    <citation type="submission" date="2016-12" db="EMBL/GenBank/DDBJ databases">
        <title>Trade-off between light-utilization and light-protection in marine flavobacteria.</title>
        <authorList>
            <person name="Kumagai Y."/>
            <person name="Yoshizawa S."/>
            <person name="Kogure K."/>
            <person name="Iwasaki W."/>
        </authorList>
    </citation>
    <scope>NUCLEOTIDE SEQUENCE [LARGE SCALE GENOMIC DNA]</scope>
    <source>
        <strain evidence="6 7">KCTC 22729</strain>
    </source>
</reference>
<comment type="caution">
    <text evidence="6">The sequence shown here is derived from an EMBL/GenBank/DDBJ whole genome shotgun (WGS) entry which is preliminary data.</text>
</comment>
<gene>
    <name evidence="6" type="ORF">BTO13_10880</name>
</gene>
<dbReference type="InterPro" id="IPR036922">
    <property type="entry name" value="Rieske_2Fe-2S_sf"/>
</dbReference>
<evidence type="ECO:0000256" key="4">
    <source>
        <dbReference type="ARBA" id="ARBA00023014"/>
    </source>
</evidence>
<protein>
    <recommendedName>
        <fullName evidence="5">Rieske domain-containing protein</fullName>
    </recommendedName>
</protein>
<accession>A0A2S7WDK2</accession>
<feature type="domain" description="Rieske" evidence="5">
    <location>
        <begin position="39"/>
        <end position="135"/>
    </location>
</feature>
<keyword evidence="2" id="KW-0479">Metal-binding</keyword>
<evidence type="ECO:0000256" key="1">
    <source>
        <dbReference type="ARBA" id="ARBA00022714"/>
    </source>
</evidence>
<dbReference type="InterPro" id="IPR017941">
    <property type="entry name" value="Rieske_2Fe-2S"/>
</dbReference>
<evidence type="ECO:0000256" key="3">
    <source>
        <dbReference type="ARBA" id="ARBA00023004"/>
    </source>
</evidence>
<dbReference type="Gene3D" id="2.102.10.10">
    <property type="entry name" value="Rieske [2Fe-2S] iron-sulphur domain"/>
    <property type="match status" value="1"/>
</dbReference>
<dbReference type="AlphaFoldDB" id="A0A2S7WDK2"/>
<proteinExistence type="predicted"/>
<keyword evidence="4" id="KW-0411">Iron-sulfur</keyword>
<dbReference type="GO" id="GO:0046872">
    <property type="term" value="F:metal ion binding"/>
    <property type="evidence" value="ECO:0007669"/>
    <property type="project" value="UniProtKB-KW"/>
</dbReference>
<name>A0A2S7WDK2_9FLAO</name>
<dbReference type="PROSITE" id="PS51296">
    <property type="entry name" value="RIESKE"/>
    <property type="match status" value="1"/>
</dbReference>